<dbReference type="EMBL" id="LR796371">
    <property type="protein sequence ID" value="CAB4140018.1"/>
    <property type="molecule type" value="Genomic_DNA"/>
</dbReference>
<reference evidence="2" key="1">
    <citation type="submission" date="2020-04" db="EMBL/GenBank/DDBJ databases">
        <authorList>
            <person name="Chiriac C."/>
            <person name="Salcher M."/>
            <person name="Ghai R."/>
            <person name="Kavagutti S V."/>
        </authorList>
    </citation>
    <scope>NUCLEOTIDE SEQUENCE</scope>
</reference>
<gene>
    <name evidence="2" type="ORF">UFOVP397_54</name>
</gene>
<feature type="compositionally biased region" description="Basic and acidic residues" evidence="1">
    <location>
        <begin position="30"/>
        <end position="45"/>
    </location>
</feature>
<feature type="region of interest" description="Disordered" evidence="1">
    <location>
        <begin position="1"/>
        <end position="103"/>
    </location>
</feature>
<feature type="compositionally biased region" description="Acidic residues" evidence="1">
    <location>
        <begin position="50"/>
        <end position="90"/>
    </location>
</feature>
<accession>A0A6J5M042</accession>
<protein>
    <recommendedName>
        <fullName evidence="3">Scaffolding protein</fullName>
    </recommendedName>
</protein>
<name>A0A6J5M042_9CAUD</name>
<evidence type="ECO:0008006" key="3">
    <source>
        <dbReference type="Google" id="ProtNLM"/>
    </source>
</evidence>
<proteinExistence type="predicted"/>
<evidence type="ECO:0000256" key="1">
    <source>
        <dbReference type="SAM" id="MobiDB-lite"/>
    </source>
</evidence>
<feature type="compositionally biased region" description="Polar residues" evidence="1">
    <location>
        <begin position="1"/>
        <end position="10"/>
    </location>
</feature>
<sequence length="346" mass="38644">MTTSSQTPDPVSTPDAGTTVGDAASAIERLLARESGEPAATEKPEQLNAEAEEAEAQQPDDEAEETQAEAEEAEADAAEEEGTAEDEEQPQQEPDAKTLVTVEIDGKTEQISLDELKRSYLRTADYTRKTQALAAERKTLHSEVQALRTERQQYAALLPALEQQLQTLMPKEPDWDRLLNDDPIEYVRQIELKRQRDDKLRAAQMEQQRLATLQQQEQARDLQESLAKEREALTQAIPAWKDSAKWAADRARIREYGARLGWSDEELSAVTDHRAVTVLYKAMQFDEAMTRRPSPAPAQKQASPAPVRPGSQRTAPRPVSDITRAKQRLAKTNSVRDAAAVLERLL</sequence>
<evidence type="ECO:0000313" key="2">
    <source>
        <dbReference type="EMBL" id="CAB4140018.1"/>
    </source>
</evidence>
<feature type="region of interest" description="Disordered" evidence="1">
    <location>
        <begin position="289"/>
        <end position="331"/>
    </location>
</feature>
<organism evidence="2">
    <name type="scientific">uncultured Caudovirales phage</name>
    <dbReference type="NCBI Taxonomy" id="2100421"/>
    <lineage>
        <taxon>Viruses</taxon>
        <taxon>Duplodnaviria</taxon>
        <taxon>Heunggongvirae</taxon>
        <taxon>Uroviricota</taxon>
        <taxon>Caudoviricetes</taxon>
        <taxon>Peduoviridae</taxon>
        <taxon>Maltschvirus</taxon>
        <taxon>Maltschvirus maltsch</taxon>
    </lineage>
</organism>